<protein>
    <recommendedName>
        <fullName evidence="1">Transposable element P transposase-like GTP-binding insertion domain-containing protein</fullName>
    </recommendedName>
</protein>
<gene>
    <name evidence="2" type="ORF">ACAOBT_LOCUS28143</name>
</gene>
<feature type="domain" description="Transposable element P transposase-like GTP-binding insertion" evidence="1">
    <location>
        <begin position="35"/>
        <end position="141"/>
    </location>
</feature>
<keyword evidence="3" id="KW-1185">Reference proteome</keyword>
<dbReference type="EMBL" id="CAKOFQ010007604">
    <property type="protein sequence ID" value="CAH2004695.1"/>
    <property type="molecule type" value="Genomic_DNA"/>
</dbReference>
<proteinExistence type="predicted"/>
<evidence type="ECO:0000313" key="2">
    <source>
        <dbReference type="EMBL" id="CAH2004695.1"/>
    </source>
</evidence>
<organism evidence="2 3">
    <name type="scientific">Acanthoscelides obtectus</name>
    <name type="common">Bean weevil</name>
    <name type="synonym">Bruchus obtectus</name>
    <dbReference type="NCBI Taxonomy" id="200917"/>
    <lineage>
        <taxon>Eukaryota</taxon>
        <taxon>Metazoa</taxon>
        <taxon>Ecdysozoa</taxon>
        <taxon>Arthropoda</taxon>
        <taxon>Hexapoda</taxon>
        <taxon>Insecta</taxon>
        <taxon>Pterygota</taxon>
        <taxon>Neoptera</taxon>
        <taxon>Endopterygota</taxon>
        <taxon>Coleoptera</taxon>
        <taxon>Polyphaga</taxon>
        <taxon>Cucujiformia</taxon>
        <taxon>Chrysomeloidea</taxon>
        <taxon>Chrysomelidae</taxon>
        <taxon>Bruchinae</taxon>
        <taxon>Bruchini</taxon>
        <taxon>Acanthoscelides</taxon>
    </lineage>
</organism>
<evidence type="ECO:0000313" key="3">
    <source>
        <dbReference type="Proteomes" id="UP001152888"/>
    </source>
</evidence>
<evidence type="ECO:0000259" key="1">
    <source>
        <dbReference type="Pfam" id="PF21788"/>
    </source>
</evidence>
<reference evidence="2" key="1">
    <citation type="submission" date="2022-03" db="EMBL/GenBank/DDBJ databases">
        <authorList>
            <person name="Sayadi A."/>
        </authorList>
    </citation>
    <scope>NUCLEOTIDE SEQUENCE</scope>
</reference>
<dbReference type="OrthoDB" id="6491412at2759"/>
<accession>A0A9P0M4F0</accession>
<dbReference type="Proteomes" id="UP001152888">
    <property type="component" value="Unassembled WGS sequence"/>
</dbReference>
<dbReference type="AlphaFoldDB" id="A0A9P0M4F0"/>
<comment type="caution">
    <text evidence="2">The sequence shown here is derived from an EMBL/GenBank/DDBJ whole genome shotgun (WGS) entry which is preliminary data.</text>
</comment>
<dbReference type="Pfam" id="PF21788">
    <property type="entry name" value="TNP-like_GBD"/>
    <property type="match status" value="1"/>
</dbReference>
<dbReference type="InterPro" id="IPR048366">
    <property type="entry name" value="TNP-like_GBD"/>
</dbReference>
<sequence length="143" mass="16634">MCNVLGANFNVEGDFKSYFLQPITKFPVFIFFDACHMVKLIRNCFGTFKILTDGNEETIQWTFLEKIAKLQEDTGMHAATKLRKKHLQWVNEKMKVAEALDFLNKDLAMADFKHSEATAYFCRTVNNLFDVFNSRNRMSTKTL</sequence>
<name>A0A9P0M4F0_ACAOB</name>